<evidence type="ECO:0000313" key="3">
    <source>
        <dbReference type="Proteomes" id="UP000503447"/>
    </source>
</evidence>
<sequence length="116" mass="12592">MSATERRPGVTVPYAIEWKAFPGTAGVFLVSVGRLSDPASGGREPPEERNTNGHSEVDSGGSRPPLAGVVYIPDAHLALVAKKRARRPRSQGTRSRRPGVTHSQRPQRHAQPQRPQ</sequence>
<accession>A0A6M5YI09</accession>
<proteinExistence type="predicted"/>
<evidence type="ECO:0000256" key="1">
    <source>
        <dbReference type="SAM" id="MobiDB-lite"/>
    </source>
</evidence>
<dbReference type="KEGG" id="ftj:FTUN_1195"/>
<evidence type="ECO:0000313" key="2">
    <source>
        <dbReference type="EMBL" id="QJW93687.1"/>
    </source>
</evidence>
<dbReference type="EMBL" id="CP053452">
    <property type="protein sequence ID" value="QJW93687.1"/>
    <property type="molecule type" value="Genomic_DNA"/>
</dbReference>
<feature type="region of interest" description="Disordered" evidence="1">
    <location>
        <begin position="34"/>
        <end position="116"/>
    </location>
</feature>
<dbReference type="Proteomes" id="UP000503447">
    <property type="component" value="Chromosome"/>
</dbReference>
<keyword evidence="3" id="KW-1185">Reference proteome</keyword>
<reference evidence="3" key="1">
    <citation type="submission" date="2020-05" db="EMBL/GenBank/DDBJ databases">
        <title>Frigoriglobus tundricola gen. nov., sp. nov., a psychrotolerant cellulolytic planctomycete of the family Gemmataceae with two divergent copies of 16S rRNA gene.</title>
        <authorList>
            <person name="Kulichevskaya I.S."/>
            <person name="Ivanova A.A."/>
            <person name="Naumoff D.G."/>
            <person name="Beletsky A.V."/>
            <person name="Rijpstra W.I.C."/>
            <person name="Sinninghe Damste J.S."/>
            <person name="Mardanov A.V."/>
            <person name="Ravin N.V."/>
            <person name="Dedysh S.N."/>
        </authorList>
    </citation>
    <scope>NUCLEOTIDE SEQUENCE [LARGE SCALE GENOMIC DNA]</scope>
    <source>
        <strain evidence="3">PL17</strain>
    </source>
</reference>
<dbReference type="AlphaFoldDB" id="A0A6M5YI09"/>
<feature type="compositionally biased region" description="Basic residues" evidence="1">
    <location>
        <begin position="81"/>
        <end position="99"/>
    </location>
</feature>
<gene>
    <name evidence="2" type="ORF">FTUN_1195</name>
</gene>
<feature type="compositionally biased region" description="Basic and acidic residues" evidence="1">
    <location>
        <begin position="44"/>
        <end position="57"/>
    </location>
</feature>
<name>A0A6M5YI09_9BACT</name>
<organism evidence="2 3">
    <name type="scientific">Frigoriglobus tundricola</name>
    <dbReference type="NCBI Taxonomy" id="2774151"/>
    <lineage>
        <taxon>Bacteria</taxon>
        <taxon>Pseudomonadati</taxon>
        <taxon>Planctomycetota</taxon>
        <taxon>Planctomycetia</taxon>
        <taxon>Gemmatales</taxon>
        <taxon>Gemmataceae</taxon>
        <taxon>Frigoriglobus</taxon>
    </lineage>
</organism>
<protein>
    <submittedName>
        <fullName evidence="2">Uncharacterized protein</fullName>
    </submittedName>
</protein>